<evidence type="ECO:0000313" key="1">
    <source>
        <dbReference type="EMBL" id="KCV70985.1"/>
    </source>
</evidence>
<dbReference type="InterPro" id="IPR001925">
    <property type="entry name" value="Porin_Euk"/>
</dbReference>
<reference evidence="1" key="1">
    <citation type="submission" date="2013-04" db="EMBL/GenBank/DDBJ databases">
        <title>The Genome Sequence of Fonticula alba ATCC 38817.</title>
        <authorList>
            <consortium name="The Broad Institute Genomics Platform"/>
            <person name="Russ C."/>
            <person name="Cuomo C."/>
            <person name="Burger G."/>
            <person name="Gray M.W."/>
            <person name="Holland P.W.H."/>
            <person name="King N."/>
            <person name="Lang F.B.F."/>
            <person name="Roger A.J."/>
            <person name="Ruiz-Trillo I."/>
            <person name="Brown M."/>
            <person name="Walker B."/>
            <person name="Young S."/>
            <person name="Zeng Q."/>
            <person name="Gargeya S."/>
            <person name="Fitzgerald M."/>
            <person name="Haas B."/>
            <person name="Abouelleil A."/>
            <person name="Allen A.W."/>
            <person name="Alvarado L."/>
            <person name="Arachchi H.M."/>
            <person name="Berlin A.M."/>
            <person name="Chapman S.B."/>
            <person name="Gainer-Dewar J."/>
            <person name="Goldberg J."/>
            <person name="Griggs A."/>
            <person name="Gujja S."/>
            <person name="Hansen M."/>
            <person name="Howarth C."/>
            <person name="Imamovic A."/>
            <person name="Ireland A."/>
            <person name="Larimer J."/>
            <person name="McCowan C."/>
            <person name="Murphy C."/>
            <person name="Pearson M."/>
            <person name="Poon T.W."/>
            <person name="Priest M."/>
            <person name="Roberts A."/>
            <person name="Saif S."/>
            <person name="Shea T."/>
            <person name="Sisk P."/>
            <person name="Sykes S."/>
            <person name="Wortman J."/>
            <person name="Nusbaum C."/>
            <person name="Birren B."/>
        </authorList>
    </citation>
    <scope>NUCLEOTIDE SEQUENCE [LARGE SCALE GENOMIC DNA]</scope>
    <source>
        <strain evidence="1">ATCC 38817</strain>
    </source>
</reference>
<dbReference type="Proteomes" id="UP000030693">
    <property type="component" value="Unassembled WGS sequence"/>
</dbReference>
<dbReference type="CDD" id="cd07306">
    <property type="entry name" value="Porin3_VDAC"/>
    <property type="match status" value="1"/>
</dbReference>
<dbReference type="AlphaFoldDB" id="A0A058Z9T0"/>
<dbReference type="EMBL" id="KB932203">
    <property type="protein sequence ID" value="KCV70985.1"/>
    <property type="molecule type" value="Genomic_DNA"/>
</dbReference>
<keyword evidence="2" id="KW-1185">Reference proteome</keyword>
<name>A0A058Z9T0_FONAL</name>
<evidence type="ECO:0000313" key="2">
    <source>
        <dbReference type="Proteomes" id="UP000030693"/>
    </source>
</evidence>
<evidence type="ECO:0008006" key="3">
    <source>
        <dbReference type="Google" id="ProtNLM"/>
    </source>
</evidence>
<dbReference type="Pfam" id="PF01459">
    <property type="entry name" value="Porin_3"/>
    <property type="match status" value="1"/>
</dbReference>
<dbReference type="eggNOG" id="KOG3126">
    <property type="taxonomic scope" value="Eukaryota"/>
</dbReference>
<dbReference type="PANTHER" id="PTHR11743">
    <property type="entry name" value="VOLTAGE-DEPENDENT ANION-SELECTIVE CHANNEL"/>
    <property type="match status" value="1"/>
</dbReference>
<dbReference type="GeneID" id="20526657"/>
<gene>
    <name evidence="1" type="ORF">H696_01932</name>
</gene>
<dbReference type="InterPro" id="IPR023614">
    <property type="entry name" value="Porin_dom_sf"/>
</dbReference>
<protein>
    <recommendedName>
        <fullName evidence="3">Voltage-dependent anion channel protein 2</fullName>
    </recommendedName>
</protein>
<dbReference type="InterPro" id="IPR027246">
    <property type="entry name" value="Porin_Euk/Tom40"/>
</dbReference>
<dbReference type="Gene3D" id="2.40.160.10">
    <property type="entry name" value="Porin"/>
    <property type="match status" value="1"/>
</dbReference>
<dbReference type="PANTHER" id="PTHR11743:SF70">
    <property type="entry name" value="GH26960P-RELATED"/>
    <property type="match status" value="1"/>
</dbReference>
<organism evidence="1">
    <name type="scientific">Fonticula alba</name>
    <name type="common">Slime mold</name>
    <dbReference type="NCBI Taxonomy" id="691883"/>
    <lineage>
        <taxon>Eukaryota</taxon>
        <taxon>Rotosphaerida</taxon>
        <taxon>Fonticulaceae</taxon>
        <taxon>Fonticula</taxon>
    </lineage>
</organism>
<dbReference type="OrthoDB" id="7827681at2759"/>
<dbReference type="GO" id="GO:0005741">
    <property type="term" value="C:mitochondrial outer membrane"/>
    <property type="evidence" value="ECO:0007669"/>
    <property type="project" value="InterPro"/>
</dbReference>
<dbReference type="GO" id="GO:0008308">
    <property type="term" value="F:voltage-gated monoatomic anion channel activity"/>
    <property type="evidence" value="ECO:0007669"/>
    <property type="project" value="InterPro"/>
</dbReference>
<accession>A0A058Z9T0</accession>
<proteinExistence type="predicted"/>
<dbReference type="RefSeq" id="XP_009494108.1">
    <property type="nucleotide sequence ID" value="XM_009495833.1"/>
</dbReference>
<dbReference type="PRINTS" id="PR00185">
    <property type="entry name" value="EUKARYTPORIN"/>
</dbReference>
<sequence length="288" mass="30947">MAVPPKFADVGKIYRDLLDKDFPKHGLKVEANVNAEPLTVTATGTHTDGKIVAADLKFKYTDKAKGITFTNLVNTSSDLKSTFEAKNFLVKGATFELEGLFNPNKNCRNLKLVTGFSQAHINTDLTVALAHADKCTSNVTLNAVTNYDRVLLGVSANVDLSDKKFNLNKLNTAGSFLGNGYEVSVGTEAAGCAVPKNLSVSFVKDVVPRELTIGSSAKYTFDKKEVKLDLASRIALSPNAYLKAKVDSTGVAGVVYSQLIRPEVRMTVGGTVNKTLADSRVGVTFVYN</sequence>
<dbReference type="STRING" id="691883.A0A058Z9T0"/>